<reference evidence="5" key="1">
    <citation type="submission" date="2022-10" db="EMBL/GenBank/DDBJ databases">
        <authorList>
            <person name="Aires J."/>
            <person name="Mesa V."/>
        </authorList>
    </citation>
    <scope>NUCLEOTIDE SEQUENCE</scope>
    <source>
        <strain evidence="5">Clostridium neonatale JD116</strain>
    </source>
</reference>
<dbReference type="RefSeq" id="WP_317049766.1">
    <property type="nucleotide sequence ID" value="NZ_CAMRXC010000256.1"/>
</dbReference>
<evidence type="ECO:0000256" key="2">
    <source>
        <dbReference type="ARBA" id="ARBA00023125"/>
    </source>
</evidence>
<dbReference type="SUPFAM" id="SSF53822">
    <property type="entry name" value="Periplasmic binding protein-like I"/>
    <property type="match status" value="1"/>
</dbReference>
<dbReference type="InterPro" id="IPR028082">
    <property type="entry name" value="Peripla_BP_I"/>
</dbReference>
<dbReference type="GO" id="GO:0003700">
    <property type="term" value="F:DNA-binding transcription factor activity"/>
    <property type="evidence" value="ECO:0007669"/>
    <property type="project" value="TreeGrafter"/>
</dbReference>
<dbReference type="SUPFAM" id="SSF51182">
    <property type="entry name" value="RmlC-like cupins"/>
    <property type="match status" value="1"/>
</dbReference>
<dbReference type="PANTHER" id="PTHR30146:SF109">
    <property type="entry name" value="HTH-TYPE TRANSCRIPTIONAL REGULATOR GALS"/>
    <property type="match status" value="1"/>
</dbReference>
<dbReference type="InterPro" id="IPR011051">
    <property type="entry name" value="RmlC_Cupin_sf"/>
</dbReference>
<sequence>MGSKYDKQPYVEVKGYGNENVWNGYEDIVSEIKSRFKKLTTERKVIAIDFYPGVRKDEIETGIVNRLESDLVVYTDEDIFEDIDTVEEKIKEVVTDDRVFGRISLHTLENFIDEKKLNKVKEEINNVTGTVVVYGVGADLLVEPDIYIFADLARWEIQQRYRSGDIPNWKGRNFNEDPLRKLKRGYFFEWRVADRYKKRRFNKFDYILDTNLKNNPKMITGDSFRAGLKETASRPFRVVPFFDPGVWGGQWMKEVCDLDRSMENYAWCFDCVPEENSLLLKVGDTVVEIPSIDVVLTHPRELLGEKVHGRFGADFPIRFDFLDTMGGQNLSLQVHPVVEYAQEKFGLHYTQEESYYLLDAKEDVDTYVYLGVKDGMTKEKFFGDLRKAQEGEGDFNAEEYSNKIKAKKHDHFLIPPGTVHCSGADTMVLEISSTPNLFTFKLWDWGRLGMDGKPRPINIAHGEEVVQFDRDTKWTMENLVNKIEVVAEGDGWIEERTGLHEKEFEDQIDEFSMALIKGAYKYISNLDMTIAMYSITSEDQEKRSFDQFCKEYSLSGALIMGLKTTDNYYKNLKQSKIPYVTIDVKVDSRVGGSVVTDDEKAFEEITQYVIDKNHKNLVLIYGRKSAFVTLNREKGFKNALRRNNIDFKNVTKIYSEFMEEETYSQVKKLLIENGKNIGTAFICMSDLMAFGAIRAIKECGYKIPKDFSVTGYDGMSFIKYVEPNITTVNQNMVQKGYEAAKLLSDMVENNSESKSINVDYQLVLGESVKKL</sequence>
<comment type="caution">
    <text evidence="5">The sequence shown here is derived from an EMBL/GenBank/DDBJ whole genome shotgun (WGS) entry which is preliminary data.</text>
</comment>
<keyword evidence="2" id="KW-0238">DNA-binding</keyword>
<evidence type="ECO:0000256" key="1">
    <source>
        <dbReference type="ARBA" id="ARBA00023015"/>
    </source>
</evidence>
<keyword evidence="3" id="KW-0804">Transcription</keyword>
<evidence type="ECO:0000256" key="3">
    <source>
        <dbReference type="ARBA" id="ARBA00023163"/>
    </source>
</evidence>
<accession>A0AAD1YJZ0</accession>
<dbReference type="GO" id="GO:0000976">
    <property type="term" value="F:transcription cis-regulatory region binding"/>
    <property type="evidence" value="ECO:0007669"/>
    <property type="project" value="TreeGrafter"/>
</dbReference>
<name>A0AAD1YJZ0_9CLOT</name>
<gene>
    <name evidence="5" type="ORF">CNEO2_680011</name>
</gene>
<dbReference type="InterPro" id="IPR046335">
    <property type="entry name" value="LacI/GalR-like_sensor"/>
</dbReference>
<dbReference type="CDD" id="cd07010">
    <property type="entry name" value="cupin_PMI_type_I_N_bac"/>
    <property type="match status" value="1"/>
</dbReference>
<dbReference type="Gene3D" id="2.60.120.10">
    <property type="entry name" value="Jelly Rolls"/>
    <property type="match status" value="1"/>
</dbReference>
<dbReference type="InterPro" id="IPR014710">
    <property type="entry name" value="RmlC-like_jellyroll"/>
</dbReference>
<dbReference type="PANTHER" id="PTHR30146">
    <property type="entry name" value="LACI-RELATED TRANSCRIPTIONAL REPRESSOR"/>
    <property type="match status" value="1"/>
</dbReference>
<dbReference type="Proteomes" id="UP001189143">
    <property type="component" value="Unassembled WGS sequence"/>
</dbReference>
<dbReference type="Gene3D" id="3.40.50.2300">
    <property type="match status" value="2"/>
</dbReference>
<dbReference type="CDD" id="cd06267">
    <property type="entry name" value="PBP1_LacI_sugar_binding-like"/>
    <property type="match status" value="1"/>
</dbReference>
<protein>
    <recommendedName>
        <fullName evidence="4">Transcriptional regulator LacI/GalR-like sensor domain-containing protein</fullName>
    </recommendedName>
</protein>
<feature type="domain" description="Transcriptional regulator LacI/GalR-like sensor" evidence="4">
    <location>
        <begin position="607"/>
        <end position="768"/>
    </location>
</feature>
<proteinExistence type="predicted"/>
<keyword evidence="1" id="KW-0805">Transcription regulation</keyword>
<evidence type="ECO:0000259" key="4">
    <source>
        <dbReference type="Pfam" id="PF13377"/>
    </source>
</evidence>
<dbReference type="Pfam" id="PF13377">
    <property type="entry name" value="Peripla_BP_3"/>
    <property type="match status" value="1"/>
</dbReference>
<dbReference type="EMBL" id="CAMTCP010000268">
    <property type="protein sequence ID" value="CAI3669999.1"/>
    <property type="molecule type" value="Genomic_DNA"/>
</dbReference>
<evidence type="ECO:0000313" key="5">
    <source>
        <dbReference type="EMBL" id="CAI3669999.1"/>
    </source>
</evidence>
<dbReference type="AlphaFoldDB" id="A0AAD1YJZ0"/>
<organism evidence="5 6">
    <name type="scientific">Clostridium neonatale</name>
    <dbReference type="NCBI Taxonomy" id="137838"/>
    <lineage>
        <taxon>Bacteria</taxon>
        <taxon>Bacillati</taxon>
        <taxon>Bacillota</taxon>
        <taxon>Clostridia</taxon>
        <taxon>Eubacteriales</taxon>
        <taxon>Clostridiaceae</taxon>
        <taxon>Clostridium</taxon>
    </lineage>
</organism>
<evidence type="ECO:0000313" key="6">
    <source>
        <dbReference type="Proteomes" id="UP001189143"/>
    </source>
</evidence>